<keyword evidence="2" id="KW-1185">Reference proteome</keyword>
<reference evidence="1" key="1">
    <citation type="journal article" date="2023" name="Mol. Phylogenet. Evol.">
        <title>Genome-scale phylogeny and comparative genomics of the fungal order Sordariales.</title>
        <authorList>
            <person name="Hensen N."/>
            <person name="Bonometti L."/>
            <person name="Westerberg I."/>
            <person name="Brannstrom I.O."/>
            <person name="Guillou S."/>
            <person name="Cros-Aarteil S."/>
            <person name="Calhoun S."/>
            <person name="Haridas S."/>
            <person name="Kuo A."/>
            <person name="Mondo S."/>
            <person name="Pangilinan J."/>
            <person name="Riley R."/>
            <person name="LaButti K."/>
            <person name="Andreopoulos B."/>
            <person name="Lipzen A."/>
            <person name="Chen C."/>
            <person name="Yan M."/>
            <person name="Daum C."/>
            <person name="Ng V."/>
            <person name="Clum A."/>
            <person name="Steindorff A."/>
            <person name="Ohm R.A."/>
            <person name="Martin F."/>
            <person name="Silar P."/>
            <person name="Natvig D.O."/>
            <person name="Lalanne C."/>
            <person name="Gautier V."/>
            <person name="Ament-Velasquez S.L."/>
            <person name="Kruys A."/>
            <person name="Hutchinson M.I."/>
            <person name="Powell A.J."/>
            <person name="Barry K."/>
            <person name="Miller A.N."/>
            <person name="Grigoriev I.V."/>
            <person name="Debuchy R."/>
            <person name="Gladieux P."/>
            <person name="Hiltunen Thoren M."/>
            <person name="Johannesson H."/>
        </authorList>
    </citation>
    <scope>NUCLEOTIDE SEQUENCE</scope>
    <source>
        <strain evidence="1">CBS 314.62</strain>
    </source>
</reference>
<accession>A0AAE0X809</accession>
<proteinExistence type="predicted"/>
<comment type="caution">
    <text evidence="1">The sequence shown here is derived from an EMBL/GenBank/DDBJ whole genome shotgun (WGS) entry which is preliminary data.</text>
</comment>
<gene>
    <name evidence="1" type="ORF">B0T22DRAFT_138339</name>
</gene>
<dbReference type="AlphaFoldDB" id="A0AAE0X809"/>
<evidence type="ECO:0000313" key="1">
    <source>
        <dbReference type="EMBL" id="KAK3687755.1"/>
    </source>
</evidence>
<evidence type="ECO:0000313" key="2">
    <source>
        <dbReference type="Proteomes" id="UP001270362"/>
    </source>
</evidence>
<reference evidence="1" key="2">
    <citation type="submission" date="2023-06" db="EMBL/GenBank/DDBJ databases">
        <authorList>
            <consortium name="Lawrence Berkeley National Laboratory"/>
            <person name="Haridas S."/>
            <person name="Hensen N."/>
            <person name="Bonometti L."/>
            <person name="Westerberg I."/>
            <person name="Brannstrom I.O."/>
            <person name="Guillou S."/>
            <person name="Cros-Aarteil S."/>
            <person name="Calhoun S."/>
            <person name="Kuo A."/>
            <person name="Mondo S."/>
            <person name="Pangilinan J."/>
            <person name="Riley R."/>
            <person name="Labutti K."/>
            <person name="Andreopoulos B."/>
            <person name="Lipzen A."/>
            <person name="Chen C."/>
            <person name="Yanf M."/>
            <person name="Daum C."/>
            <person name="Ng V."/>
            <person name="Clum A."/>
            <person name="Steindorff A."/>
            <person name="Ohm R."/>
            <person name="Martin F."/>
            <person name="Silar P."/>
            <person name="Natvig D."/>
            <person name="Lalanne C."/>
            <person name="Gautier V."/>
            <person name="Ament-Velasquez S.L."/>
            <person name="Kruys A."/>
            <person name="Hutchinson M.I."/>
            <person name="Powell A.J."/>
            <person name="Barry K."/>
            <person name="Miller A.N."/>
            <person name="Grigoriev I.V."/>
            <person name="Debuchy R."/>
            <person name="Gladieux P."/>
            <person name="Thoren M.H."/>
            <person name="Johannesson H."/>
        </authorList>
    </citation>
    <scope>NUCLEOTIDE SEQUENCE</scope>
    <source>
        <strain evidence="1">CBS 314.62</strain>
    </source>
</reference>
<sequence length="176" mass="20217">MTIKKKKKKKTETELGEKKNQRLTISKLHNPCRGWVLGNTFAFPPPPPLHFLCILCAVSVAPRPLFVAILLQALSTLPPFLGQLFGSGPIMYSPDEELSPCRLFFSQLPPCGWINNVKKKRGGDCSRRWFLIIDRSPTDMERGREYMYVYIYIYGYTRSGRDSEARMVGERKEERG</sequence>
<organism evidence="1 2">
    <name type="scientific">Podospora appendiculata</name>
    <dbReference type="NCBI Taxonomy" id="314037"/>
    <lineage>
        <taxon>Eukaryota</taxon>
        <taxon>Fungi</taxon>
        <taxon>Dikarya</taxon>
        <taxon>Ascomycota</taxon>
        <taxon>Pezizomycotina</taxon>
        <taxon>Sordariomycetes</taxon>
        <taxon>Sordariomycetidae</taxon>
        <taxon>Sordariales</taxon>
        <taxon>Podosporaceae</taxon>
        <taxon>Podospora</taxon>
    </lineage>
</organism>
<dbReference type="Proteomes" id="UP001270362">
    <property type="component" value="Unassembled WGS sequence"/>
</dbReference>
<protein>
    <submittedName>
        <fullName evidence="1">Uncharacterized protein</fullName>
    </submittedName>
</protein>
<dbReference type="EMBL" id="JAULSO010000002">
    <property type="protein sequence ID" value="KAK3687755.1"/>
    <property type="molecule type" value="Genomic_DNA"/>
</dbReference>
<name>A0AAE0X809_9PEZI</name>